<sequence>MSKITVTELMQRWSKQAPKRAEKLSKCQISEMIKTTPNSLEARLAVNPYAAMLASPLRKCGFHSRIFPSSLLLRFGLAWHPETNRNWAYPTTDSKSENEGFGYYIQLKKGVVEAIQKGGK</sequence>
<comment type="caution">
    <text evidence="1">The sequence shown here is derived from an EMBL/GenBank/DDBJ whole genome shotgun (WGS) entry which is preliminary data.</text>
</comment>
<dbReference type="Proteomes" id="UP000093000">
    <property type="component" value="Unassembled WGS sequence"/>
</dbReference>
<dbReference type="STRING" id="101091.A0A1C7NPE1"/>
<evidence type="ECO:0000313" key="1">
    <source>
        <dbReference type="EMBL" id="OBZ89114.1"/>
    </source>
</evidence>
<dbReference type="AlphaFoldDB" id="A0A1C7NPE1"/>
<evidence type="ECO:0000313" key="2">
    <source>
        <dbReference type="Proteomes" id="UP000093000"/>
    </source>
</evidence>
<gene>
    <name evidence="1" type="ORF">A0J61_02839</name>
</gene>
<protein>
    <submittedName>
        <fullName evidence="1">Uncharacterized protein</fullName>
    </submittedName>
</protein>
<organism evidence="1 2">
    <name type="scientific">Choanephora cucurbitarum</name>
    <dbReference type="NCBI Taxonomy" id="101091"/>
    <lineage>
        <taxon>Eukaryota</taxon>
        <taxon>Fungi</taxon>
        <taxon>Fungi incertae sedis</taxon>
        <taxon>Mucoromycota</taxon>
        <taxon>Mucoromycotina</taxon>
        <taxon>Mucoromycetes</taxon>
        <taxon>Mucorales</taxon>
        <taxon>Mucorineae</taxon>
        <taxon>Choanephoraceae</taxon>
        <taxon>Choanephoroideae</taxon>
        <taxon>Choanephora</taxon>
    </lineage>
</organism>
<reference evidence="1 2" key="1">
    <citation type="submission" date="2016-03" db="EMBL/GenBank/DDBJ databases">
        <title>Choanephora cucurbitarum.</title>
        <authorList>
            <person name="Min B."/>
            <person name="Park H."/>
            <person name="Park J.-H."/>
            <person name="Shin H.-D."/>
            <person name="Choi I.-G."/>
        </authorList>
    </citation>
    <scope>NUCLEOTIDE SEQUENCE [LARGE SCALE GENOMIC DNA]</scope>
    <source>
        <strain evidence="1 2">KUS-F28377</strain>
    </source>
</reference>
<name>A0A1C7NPE1_9FUNG</name>
<accession>A0A1C7NPE1</accession>
<keyword evidence="2" id="KW-1185">Reference proteome</keyword>
<dbReference type="OrthoDB" id="3363286at2759"/>
<proteinExistence type="predicted"/>
<dbReference type="InParanoid" id="A0A1C7NPE1"/>
<dbReference type="EMBL" id="LUGH01000113">
    <property type="protein sequence ID" value="OBZ89114.1"/>
    <property type="molecule type" value="Genomic_DNA"/>
</dbReference>